<feature type="compositionally biased region" description="Basic and acidic residues" evidence="1">
    <location>
        <begin position="250"/>
        <end position="260"/>
    </location>
</feature>
<dbReference type="CDD" id="cd07067">
    <property type="entry name" value="HP_PGM_like"/>
    <property type="match status" value="1"/>
</dbReference>
<reference evidence="2 3" key="1">
    <citation type="submission" date="2016-04" db="EMBL/GenBank/DDBJ databases">
        <title>A degradative enzymes factory behind the ericoid mycorrhizal symbiosis.</title>
        <authorList>
            <consortium name="DOE Joint Genome Institute"/>
            <person name="Martino E."/>
            <person name="Morin E."/>
            <person name="Grelet G."/>
            <person name="Kuo A."/>
            <person name="Kohler A."/>
            <person name="Daghino S."/>
            <person name="Barry K."/>
            <person name="Choi C."/>
            <person name="Cichocki N."/>
            <person name="Clum A."/>
            <person name="Copeland A."/>
            <person name="Hainaut M."/>
            <person name="Haridas S."/>
            <person name="Labutti K."/>
            <person name="Lindquist E."/>
            <person name="Lipzen A."/>
            <person name="Khouja H.-R."/>
            <person name="Murat C."/>
            <person name="Ohm R."/>
            <person name="Olson A."/>
            <person name="Spatafora J."/>
            <person name="Veneault-Fourrey C."/>
            <person name="Henrissat B."/>
            <person name="Grigoriev I."/>
            <person name="Martin F."/>
            <person name="Perotto S."/>
        </authorList>
    </citation>
    <scope>NUCLEOTIDE SEQUENCE [LARGE SCALE GENOMIC DNA]</scope>
    <source>
        <strain evidence="2 3">F</strain>
    </source>
</reference>
<name>A0A2J6R895_HYAVF</name>
<dbReference type="SMART" id="SM00855">
    <property type="entry name" value="PGAM"/>
    <property type="match status" value="1"/>
</dbReference>
<keyword evidence="3" id="KW-1185">Reference proteome</keyword>
<feature type="region of interest" description="Disordered" evidence="1">
    <location>
        <begin position="467"/>
        <end position="512"/>
    </location>
</feature>
<proteinExistence type="predicted"/>
<evidence type="ECO:0000313" key="3">
    <source>
        <dbReference type="Proteomes" id="UP000235786"/>
    </source>
</evidence>
<dbReference type="STRING" id="1149755.A0A2J6R895"/>
<feature type="compositionally biased region" description="Basic and acidic residues" evidence="1">
    <location>
        <begin position="496"/>
        <end position="512"/>
    </location>
</feature>
<protein>
    <submittedName>
        <fullName evidence="2">Phosphoglycerate mutase-like protein</fullName>
    </submittedName>
</protein>
<dbReference type="InterPro" id="IPR013078">
    <property type="entry name" value="His_Pase_superF_clade-1"/>
</dbReference>
<feature type="compositionally biased region" description="Polar residues" evidence="1">
    <location>
        <begin position="408"/>
        <end position="419"/>
    </location>
</feature>
<dbReference type="EMBL" id="KZ613953">
    <property type="protein sequence ID" value="PMD34744.1"/>
    <property type="molecule type" value="Genomic_DNA"/>
</dbReference>
<dbReference type="PANTHER" id="PTHR46192">
    <property type="entry name" value="BROAD-RANGE ACID PHOSPHATASE DET1"/>
    <property type="match status" value="1"/>
</dbReference>
<dbReference type="Gene3D" id="3.40.50.1240">
    <property type="entry name" value="Phosphoglycerate mutase-like"/>
    <property type="match status" value="1"/>
</dbReference>
<dbReference type="SUPFAM" id="SSF53254">
    <property type="entry name" value="Phosphoglycerate mutase-like"/>
    <property type="match status" value="1"/>
</dbReference>
<gene>
    <name evidence="2" type="ORF">L207DRAFT_125772</name>
</gene>
<dbReference type="OrthoDB" id="10261749at2759"/>
<feature type="compositionally biased region" description="Low complexity" evidence="1">
    <location>
        <begin position="313"/>
        <end position="331"/>
    </location>
</feature>
<feature type="region of interest" description="Disordered" evidence="1">
    <location>
        <begin position="235"/>
        <end position="281"/>
    </location>
</feature>
<dbReference type="InterPro" id="IPR029033">
    <property type="entry name" value="His_PPase_superfam"/>
</dbReference>
<dbReference type="InterPro" id="IPR052765">
    <property type="entry name" value="PGM-Related"/>
</dbReference>
<feature type="region of interest" description="Disordered" evidence="1">
    <location>
        <begin position="400"/>
        <end position="427"/>
    </location>
</feature>
<accession>A0A2J6R895</accession>
<evidence type="ECO:0000256" key="1">
    <source>
        <dbReference type="SAM" id="MobiDB-lite"/>
    </source>
</evidence>
<dbReference type="AlphaFoldDB" id="A0A2J6R895"/>
<dbReference type="Pfam" id="PF00300">
    <property type="entry name" value="His_Phos_1"/>
    <property type="match status" value="1"/>
</dbReference>
<feature type="region of interest" description="Disordered" evidence="1">
    <location>
        <begin position="308"/>
        <end position="376"/>
    </location>
</feature>
<evidence type="ECO:0000313" key="2">
    <source>
        <dbReference type="EMBL" id="PMD34744.1"/>
    </source>
</evidence>
<sequence>MGLPRMIILIRHAQSEGNKNRDIHQNVPDHRVPLTETGWQQAHDAGRRLREMLRADDTLHFFTSPYRRTRETTEGILKTLTSDEPSPTPFPRHSIKVYEEPRLREQDFGNFQPCSAEMERMWQERADYGHFFYRIPNGESAADAYDRISGFNESLWRQFGEDDFASVCVLVTHGLMSRVFLMKWYHFSVEYFEDLRNVNHCEFLIMRKKEDSGKYILENKLRTWSELKRERLAAAAAKEKANPSNPTNVSEKDKEKEKKLLGAAGESNSSNAGTMSPIPVRKKWGGCPNGCDHGKHAYRKENSMHAMQLNGKPSASSSPITSEPSALASRRPAARRWQSSSDEDEDDPRGRSGPTVDVQKSLDEVVSSPDGTPSFISLEDRLRSRLQSPRNDLLLVKTAGRDFGGSASGNTSQAGSDTEFSAEEDARKRLAKGKIVSVGSLMGKGAGHGAVMNGKVFREQISSGRGALADALGDQSDVGSDAGSEAEPELSPELRTLNEEEKKDKSIKGSVY</sequence>
<dbReference type="Proteomes" id="UP000235786">
    <property type="component" value="Unassembled WGS sequence"/>
</dbReference>
<organism evidence="2 3">
    <name type="scientific">Hyaloscypha variabilis (strain UAMH 11265 / GT02V1 / F)</name>
    <name type="common">Meliniomyces variabilis</name>
    <dbReference type="NCBI Taxonomy" id="1149755"/>
    <lineage>
        <taxon>Eukaryota</taxon>
        <taxon>Fungi</taxon>
        <taxon>Dikarya</taxon>
        <taxon>Ascomycota</taxon>
        <taxon>Pezizomycotina</taxon>
        <taxon>Leotiomycetes</taxon>
        <taxon>Helotiales</taxon>
        <taxon>Hyaloscyphaceae</taxon>
        <taxon>Hyaloscypha</taxon>
        <taxon>Hyaloscypha variabilis</taxon>
    </lineage>
</organism>